<proteinExistence type="predicted"/>
<dbReference type="Proteomes" id="UP001501470">
    <property type="component" value="Unassembled WGS sequence"/>
</dbReference>
<dbReference type="InterPro" id="IPR011206">
    <property type="entry name" value="Citrate_lyase_beta/mcl1/mcl2"/>
</dbReference>
<evidence type="ECO:0000256" key="2">
    <source>
        <dbReference type="ARBA" id="ARBA00022723"/>
    </source>
</evidence>
<dbReference type="PIRSF" id="PIRSF015582">
    <property type="entry name" value="Cit_lyase_B"/>
    <property type="match status" value="1"/>
</dbReference>
<dbReference type="SUPFAM" id="SSF51621">
    <property type="entry name" value="Phosphoenolpyruvate/pyruvate domain"/>
    <property type="match status" value="1"/>
</dbReference>
<dbReference type="PANTHER" id="PTHR32308:SF10">
    <property type="entry name" value="CITRATE LYASE SUBUNIT BETA"/>
    <property type="match status" value="1"/>
</dbReference>
<evidence type="ECO:0000256" key="3">
    <source>
        <dbReference type="ARBA" id="ARBA00022842"/>
    </source>
</evidence>
<dbReference type="PANTHER" id="PTHR32308">
    <property type="entry name" value="LYASE BETA SUBUNIT, PUTATIVE (AFU_ORTHOLOGUE AFUA_4G13030)-RELATED"/>
    <property type="match status" value="1"/>
</dbReference>
<sequence length="278" mass="29717">MNDRELRTAALSDVVARARSFLFVPGDRPHVVAKAIATDADVVIVDLEDSVPPENKSTARAALDRNAGTERPTIIRANQITAAVGQQDLQALPRTTVVMVPKATPESVDALRRAYPSISAVALIESAEGVAECDYIAAQPNVLRLAFGHLDLAAELGIDPDDDMALLWARSRLVYTSARRHLPAPIDGITANLTAVGKLGSDTRRAKRLGYGGKLLIHPSQIAPVHAGFAPTRSELDWAHQVLREAGRGVSAVDGVMVDEPVLRRAHNIVASTETGMP</sequence>
<dbReference type="InterPro" id="IPR005000">
    <property type="entry name" value="Aldolase/citrate-lyase_domain"/>
</dbReference>
<dbReference type="RefSeq" id="WP_344515642.1">
    <property type="nucleotide sequence ID" value="NZ_BAAAQD010000061.1"/>
</dbReference>
<organism evidence="5 6">
    <name type="scientific">Dactylosporangium maewongense</name>
    <dbReference type="NCBI Taxonomy" id="634393"/>
    <lineage>
        <taxon>Bacteria</taxon>
        <taxon>Bacillati</taxon>
        <taxon>Actinomycetota</taxon>
        <taxon>Actinomycetes</taxon>
        <taxon>Micromonosporales</taxon>
        <taxon>Micromonosporaceae</taxon>
        <taxon>Dactylosporangium</taxon>
    </lineage>
</organism>
<evidence type="ECO:0000256" key="1">
    <source>
        <dbReference type="ARBA" id="ARBA00001946"/>
    </source>
</evidence>
<accession>A0ABN2DIN1</accession>
<comment type="caution">
    <text evidence="5">The sequence shown here is derived from an EMBL/GenBank/DDBJ whole genome shotgun (WGS) entry which is preliminary data.</text>
</comment>
<reference evidence="5 6" key="1">
    <citation type="journal article" date="2019" name="Int. J. Syst. Evol. Microbiol.">
        <title>The Global Catalogue of Microorganisms (GCM) 10K type strain sequencing project: providing services to taxonomists for standard genome sequencing and annotation.</title>
        <authorList>
            <consortium name="The Broad Institute Genomics Platform"/>
            <consortium name="The Broad Institute Genome Sequencing Center for Infectious Disease"/>
            <person name="Wu L."/>
            <person name="Ma J."/>
        </authorList>
    </citation>
    <scope>NUCLEOTIDE SEQUENCE [LARGE SCALE GENOMIC DNA]</scope>
    <source>
        <strain evidence="5 6">JCM 15933</strain>
    </source>
</reference>
<keyword evidence="6" id="KW-1185">Reference proteome</keyword>
<dbReference type="InterPro" id="IPR015813">
    <property type="entry name" value="Pyrv/PenolPyrv_kinase-like_dom"/>
</dbReference>
<feature type="domain" description="HpcH/HpaI aldolase/citrate lyase" evidence="4">
    <location>
        <begin position="19"/>
        <end position="219"/>
    </location>
</feature>
<dbReference type="EMBL" id="BAAAQD010000061">
    <property type="protein sequence ID" value="GAA1576764.1"/>
    <property type="molecule type" value="Genomic_DNA"/>
</dbReference>
<dbReference type="Pfam" id="PF03328">
    <property type="entry name" value="HpcH_HpaI"/>
    <property type="match status" value="1"/>
</dbReference>
<protein>
    <submittedName>
        <fullName evidence="5">CoA ester lyase</fullName>
    </submittedName>
</protein>
<keyword evidence="5" id="KW-0456">Lyase</keyword>
<evidence type="ECO:0000259" key="4">
    <source>
        <dbReference type="Pfam" id="PF03328"/>
    </source>
</evidence>
<evidence type="ECO:0000313" key="6">
    <source>
        <dbReference type="Proteomes" id="UP001501470"/>
    </source>
</evidence>
<dbReference type="InterPro" id="IPR040442">
    <property type="entry name" value="Pyrv_kinase-like_dom_sf"/>
</dbReference>
<comment type="cofactor">
    <cofactor evidence="1">
        <name>Mg(2+)</name>
        <dbReference type="ChEBI" id="CHEBI:18420"/>
    </cofactor>
</comment>
<dbReference type="GO" id="GO:0016829">
    <property type="term" value="F:lyase activity"/>
    <property type="evidence" value="ECO:0007669"/>
    <property type="project" value="UniProtKB-KW"/>
</dbReference>
<gene>
    <name evidence="5" type="ORF">GCM10009827_118190</name>
</gene>
<keyword evidence="3" id="KW-0460">Magnesium</keyword>
<keyword evidence="2" id="KW-0479">Metal-binding</keyword>
<evidence type="ECO:0000313" key="5">
    <source>
        <dbReference type="EMBL" id="GAA1576764.1"/>
    </source>
</evidence>
<dbReference type="Gene3D" id="3.20.20.60">
    <property type="entry name" value="Phosphoenolpyruvate-binding domains"/>
    <property type="match status" value="1"/>
</dbReference>
<name>A0ABN2DIN1_9ACTN</name>